<dbReference type="AlphaFoldDB" id="A0A5E4NIH1"/>
<dbReference type="Proteomes" id="UP000325440">
    <property type="component" value="Unassembled WGS sequence"/>
</dbReference>
<reference evidence="3 4" key="1">
    <citation type="submission" date="2019-08" db="EMBL/GenBank/DDBJ databases">
        <authorList>
            <person name="Alioto T."/>
            <person name="Alioto T."/>
            <person name="Gomez Garrido J."/>
        </authorList>
    </citation>
    <scope>NUCLEOTIDE SEQUENCE [LARGE SCALE GENOMIC DNA]</scope>
</reference>
<evidence type="ECO:0000313" key="4">
    <source>
        <dbReference type="Proteomes" id="UP000325440"/>
    </source>
</evidence>
<dbReference type="PROSITE" id="PS50157">
    <property type="entry name" value="ZINC_FINGER_C2H2_2"/>
    <property type="match status" value="1"/>
</dbReference>
<name>A0A5E4NIH1_9HEMI</name>
<keyword evidence="1" id="KW-0862">Zinc</keyword>
<dbReference type="Gene3D" id="3.30.160.60">
    <property type="entry name" value="Classic Zinc Finger"/>
    <property type="match status" value="1"/>
</dbReference>
<dbReference type="SMART" id="SM00355">
    <property type="entry name" value="ZnF_C2H2"/>
    <property type="match status" value="2"/>
</dbReference>
<keyword evidence="1" id="KW-0863">Zinc-finger</keyword>
<keyword evidence="1" id="KW-0479">Metal-binding</keyword>
<sequence>MEPSLLTKEGDWTCLVCDKQYPCFLELELHIQLHFTEKNVRTAKDKPTSKCDICQQYYYSEDALNHHINVIHETNLAELMLLKDKRQEKNWLNSDEQQTPRSFYCKECKKICNLVLHLRKNIVAGPVDYFD</sequence>
<evidence type="ECO:0000259" key="2">
    <source>
        <dbReference type="PROSITE" id="PS50157"/>
    </source>
</evidence>
<dbReference type="OrthoDB" id="3069995at2759"/>
<evidence type="ECO:0000313" key="3">
    <source>
        <dbReference type="EMBL" id="VVC42945.1"/>
    </source>
</evidence>
<dbReference type="GO" id="GO:0008270">
    <property type="term" value="F:zinc ion binding"/>
    <property type="evidence" value="ECO:0007669"/>
    <property type="project" value="UniProtKB-KW"/>
</dbReference>
<dbReference type="PROSITE" id="PS00028">
    <property type="entry name" value="ZINC_FINGER_C2H2_1"/>
    <property type="match status" value="2"/>
</dbReference>
<dbReference type="InterPro" id="IPR013087">
    <property type="entry name" value="Znf_C2H2_type"/>
</dbReference>
<dbReference type="EMBL" id="CABPRJ010002076">
    <property type="protein sequence ID" value="VVC42945.1"/>
    <property type="molecule type" value="Genomic_DNA"/>
</dbReference>
<accession>A0A5E4NIH1</accession>
<proteinExistence type="predicted"/>
<dbReference type="InterPro" id="IPR036236">
    <property type="entry name" value="Znf_C2H2_sf"/>
</dbReference>
<gene>
    <name evidence="3" type="ORF">CINCED_3A004384</name>
</gene>
<evidence type="ECO:0000256" key="1">
    <source>
        <dbReference type="PROSITE-ProRule" id="PRU00042"/>
    </source>
</evidence>
<keyword evidence="4" id="KW-1185">Reference proteome</keyword>
<organism evidence="3 4">
    <name type="scientific">Cinara cedri</name>
    <dbReference type="NCBI Taxonomy" id="506608"/>
    <lineage>
        <taxon>Eukaryota</taxon>
        <taxon>Metazoa</taxon>
        <taxon>Ecdysozoa</taxon>
        <taxon>Arthropoda</taxon>
        <taxon>Hexapoda</taxon>
        <taxon>Insecta</taxon>
        <taxon>Pterygota</taxon>
        <taxon>Neoptera</taxon>
        <taxon>Paraneoptera</taxon>
        <taxon>Hemiptera</taxon>
        <taxon>Sternorrhyncha</taxon>
        <taxon>Aphidomorpha</taxon>
        <taxon>Aphidoidea</taxon>
        <taxon>Aphididae</taxon>
        <taxon>Lachninae</taxon>
        <taxon>Cinara</taxon>
    </lineage>
</organism>
<protein>
    <submittedName>
        <fullName evidence="3">Zinc finger C2H2-type</fullName>
    </submittedName>
</protein>
<dbReference type="SUPFAM" id="SSF57667">
    <property type="entry name" value="beta-beta-alpha zinc fingers"/>
    <property type="match status" value="1"/>
</dbReference>
<feature type="domain" description="C2H2-type" evidence="2">
    <location>
        <begin position="12"/>
        <end position="39"/>
    </location>
</feature>